<organism evidence="1 2">
    <name type="scientific">Gossypium davidsonii</name>
    <name type="common">Davidson's cotton</name>
    <name type="synonym">Gossypium klotzschianum subsp. davidsonii</name>
    <dbReference type="NCBI Taxonomy" id="34287"/>
    <lineage>
        <taxon>Eukaryota</taxon>
        <taxon>Viridiplantae</taxon>
        <taxon>Streptophyta</taxon>
        <taxon>Embryophyta</taxon>
        <taxon>Tracheophyta</taxon>
        <taxon>Spermatophyta</taxon>
        <taxon>Magnoliopsida</taxon>
        <taxon>eudicotyledons</taxon>
        <taxon>Gunneridae</taxon>
        <taxon>Pentapetalae</taxon>
        <taxon>rosids</taxon>
        <taxon>malvids</taxon>
        <taxon>Malvales</taxon>
        <taxon>Malvaceae</taxon>
        <taxon>Malvoideae</taxon>
        <taxon>Gossypium</taxon>
    </lineage>
</organism>
<feature type="non-terminal residue" evidence="1">
    <location>
        <position position="1"/>
    </location>
</feature>
<comment type="caution">
    <text evidence="1">The sequence shown here is derived from an EMBL/GenBank/DDBJ whole genome shotgun (WGS) entry which is preliminary data.</text>
</comment>
<proteinExistence type="predicted"/>
<name>A0A7J8RPB9_GOSDV</name>
<dbReference type="Proteomes" id="UP000593561">
    <property type="component" value="Unassembled WGS sequence"/>
</dbReference>
<accession>A0A7J8RPB9</accession>
<dbReference type="EMBL" id="JABFAC010000006">
    <property type="protein sequence ID" value="MBA0615611.1"/>
    <property type="molecule type" value="Genomic_DNA"/>
</dbReference>
<feature type="non-terminal residue" evidence="1">
    <location>
        <position position="185"/>
    </location>
</feature>
<reference evidence="1 2" key="1">
    <citation type="journal article" date="2019" name="Genome Biol. Evol.">
        <title>Insights into the evolution of the New World diploid cottons (Gossypium, subgenus Houzingenia) based on genome sequencing.</title>
        <authorList>
            <person name="Grover C.E."/>
            <person name="Arick M.A. 2nd"/>
            <person name="Thrash A."/>
            <person name="Conover J.L."/>
            <person name="Sanders W.S."/>
            <person name="Peterson D.G."/>
            <person name="Frelichowski J.E."/>
            <person name="Scheffler J.A."/>
            <person name="Scheffler B.E."/>
            <person name="Wendel J.F."/>
        </authorList>
    </citation>
    <scope>NUCLEOTIDE SEQUENCE [LARGE SCALE GENOMIC DNA]</scope>
    <source>
        <strain evidence="1">27</strain>
        <tissue evidence="1">Leaf</tissue>
    </source>
</reference>
<keyword evidence="2" id="KW-1185">Reference proteome</keyword>
<gene>
    <name evidence="1" type="ORF">Godav_015733</name>
</gene>
<evidence type="ECO:0000313" key="2">
    <source>
        <dbReference type="Proteomes" id="UP000593561"/>
    </source>
</evidence>
<protein>
    <submittedName>
        <fullName evidence="1">Uncharacterized protein</fullName>
    </submittedName>
</protein>
<dbReference type="AlphaFoldDB" id="A0A7J8RPB9"/>
<sequence length="185" mass="20619">EFHFHVLVKERLRLHPAGPLVGGSQQKIAALMVMKSPKEPGCLSMYGVLAGIPINGKTHLSSDQRVEARKEAVFGCEGTTLQPVAIWECKKKLPWSFTYSLSPTVLAKMIQCFDWNGANSGINMEEKAGIALLRPHPLACHPAVRLSPFPSLRTFSLLFLVLVQNVKHKAHRTRKALQGYRKKLQ</sequence>
<evidence type="ECO:0000313" key="1">
    <source>
        <dbReference type="EMBL" id="MBA0615611.1"/>
    </source>
</evidence>